<organism evidence="6 7">
    <name type="scientific">Posidoniimonas polymericola</name>
    <dbReference type="NCBI Taxonomy" id="2528002"/>
    <lineage>
        <taxon>Bacteria</taxon>
        <taxon>Pseudomonadati</taxon>
        <taxon>Planctomycetota</taxon>
        <taxon>Planctomycetia</taxon>
        <taxon>Pirellulales</taxon>
        <taxon>Lacipirellulaceae</taxon>
        <taxon>Posidoniimonas</taxon>
    </lineage>
</organism>
<comment type="caution">
    <text evidence="6">The sequence shown here is derived from an EMBL/GenBank/DDBJ whole genome shotgun (WGS) entry which is preliminary data.</text>
</comment>
<dbReference type="SUPFAM" id="SSF82771">
    <property type="entry name" value="GIY-YIG endonuclease"/>
    <property type="match status" value="1"/>
</dbReference>
<dbReference type="GO" id="GO:0032259">
    <property type="term" value="P:methylation"/>
    <property type="evidence" value="ECO:0007669"/>
    <property type="project" value="UniProtKB-KW"/>
</dbReference>
<dbReference type="AlphaFoldDB" id="A0A5C5ZEA1"/>
<dbReference type="InterPro" id="IPR000305">
    <property type="entry name" value="GIY-YIG_endonuc"/>
</dbReference>
<evidence type="ECO:0000256" key="4">
    <source>
        <dbReference type="SAM" id="MobiDB-lite"/>
    </source>
</evidence>
<name>A0A5C5ZEA1_9BACT</name>
<dbReference type="GO" id="GO:0009007">
    <property type="term" value="F:site-specific DNA-methyltransferase (adenine-specific) activity"/>
    <property type="evidence" value="ECO:0007669"/>
    <property type="project" value="UniProtKB-EC"/>
</dbReference>
<proteinExistence type="inferred from homology"/>
<dbReference type="GO" id="GO:0005737">
    <property type="term" value="C:cytoplasm"/>
    <property type="evidence" value="ECO:0007669"/>
    <property type="project" value="TreeGrafter"/>
</dbReference>
<accession>A0A5C5ZEA1</accession>
<evidence type="ECO:0000256" key="2">
    <source>
        <dbReference type="ARBA" id="ARBA00022603"/>
    </source>
</evidence>
<evidence type="ECO:0000313" key="6">
    <source>
        <dbReference type="EMBL" id="TWT85684.1"/>
    </source>
</evidence>
<comment type="similarity">
    <text evidence="1">Belongs to the N(4)/N(6)-methyltransferase family.</text>
</comment>
<dbReference type="InterPro" id="IPR001091">
    <property type="entry name" value="RM_Methyltransferase"/>
</dbReference>
<dbReference type="EC" id="2.1.1.72" evidence="6"/>
<dbReference type="Gene3D" id="3.40.50.150">
    <property type="entry name" value="Vaccinia Virus protein VP39"/>
    <property type="match status" value="1"/>
</dbReference>
<dbReference type="PRINTS" id="PR00508">
    <property type="entry name" value="S21N4MTFRASE"/>
</dbReference>
<evidence type="ECO:0000256" key="1">
    <source>
        <dbReference type="ARBA" id="ARBA00006594"/>
    </source>
</evidence>
<protein>
    <submittedName>
        <fullName evidence="6">DNA adenine methyltransferase YhdJ</fullName>
        <ecNumber evidence="6">2.1.1.72</ecNumber>
    </submittedName>
</protein>
<keyword evidence="2 6" id="KW-0489">Methyltransferase</keyword>
<dbReference type="EMBL" id="SJPO01000001">
    <property type="protein sequence ID" value="TWT85684.1"/>
    <property type="molecule type" value="Genomic_DNA"/>
</dbReference>
<feature type="domain" description="GIY-YIG" evidence="5">
    <location>
        <begin position="550"/>
        <end position="624"/>
    </location>
</feature>
<keyword evidence="7" id="KW-1185">Reference proteome</keyword>
<evidence type="ECO:0000313" key="7">
    <source>
        <dbReference type="Proteomes" id="UP000318478"/>
    </source>
</evidence>
<gene>
    <name evidence="6" type="primary">yhdJ</name>
    <name evidence="6" type="ORF">Pla123a_04910</name>
</gene>
<dbReference type="PROSITE" id="PS00092">
    <property type="entry name" value="N6_MTASE"/>
    <property type="match status" value="1"/>
</dbReference>
<dbReference type="PANTHER" id="PTHR13370">
    <property type="entry name" value="RNA METHYLASE-RELATED"/>
    <property type="match status" value="1"/>
</dbReference>
<dbReference type="Pfam" id="PF01555">
    <property type="entry name" value="N6_N4_Mtase"/>
    <property type="match status" value="1"/>
</dbReference>
<dbReference type="InterPro" id="IPR002052">
    <property type="entry name" value="DNA_methylase_N6_adenine_CS"/>
</dbReference>
<dbReference type="PANTHER" id="PTHR13370:SF3">
    <property type="entry name" value="TRNA (GUANINE(10)-N2)-METHYLTRANSFERASE HOMOLOG"/>
    <property type="match status" value="1"/>
</dbReference>
<dbReference type="RefSeq" id="WP_197527601.1">
    <property type="nucleotide sequence ID" value="NZ_SJPO01000001.1"/>
</dbReference>
<dbReference type="InterPro" id="IPR029063">
    <property type="entry name" value="SAM-dependent_MTases_sf"/>
</dbReference>
<keyword evidence="3 6" id="KW-0808">Transferase</keyword>
<dbReference type="SUPFAM" id="SSF53335">
    <property type="entry name" value="S-adenosyl-L-methionine-dependent methyltransferases"/>
    <property type="match status" value="1"/>
</dbReference>
<feature type="region of interest" description="Disordered" evidence="4">
    <location>
        <begin position="275"/>
        <end position="307"/>
    </location>
</feature>
<evidence type="ECO:0000259" key="5">
    <source>
        <dbReference type="PROSITE" id="PS50164"/>
    </source>
</evidence>
<dbReference type="InterPro" id="IPR002941">
    <property type="entry name" value="DNA_methylase_N4/N6"/>
</dbReference>
<dbReference type="GO" id="GO:0003677">
    <property type="term" value="F:DNA binding"/>
    <property type="evidence" value="ECO:0007669"/>
    <property type="project" value="InterPro"/>
</dbReference>
<dbReference type="InterPro" id="IPR035901">
    <property type="entry name" value="GIY-YIG_endonuc_sf"/>
</dbReference>
<dbReference type="Proteomes" id="UP000318478">
    <property type="component" value="Unassembled WGS sequence"/>
</dbReference>
<sequence>MSLTSPTAVDTIVHGDCLERLREQPNNSVDMVFADPPFNIGFEYDQYHDDHADDDYIAWCRDWMSELHRVLKPGGAFWLAIGDEFAADLRVEAHRNIGFEPRNWVVWYYTFGQNCKRKFNRSHVHIFHFTKEGDATHTFNAEDPKVRVPSARALVYGDKRANPTGRLPDDTWILRPQDLREEPEAFQPMDDTWYFSRVAGTFKERQGFHGCQMPEQLLGRIVRISSDPGDLVLDPFSGSGTTLAVAKKLGRRWLGFELSEEYVRYATERIDNIAEGDELSGPSDPVSSAPTTAAGRRLKDHPLLPTFEKDDFEPELKEAAGAEEIEESAAPVAGDLATAAADAAADAVISAAGSAQQPVAAPRKQKSLRELQQQVIVDAFHDTHDGYSVDWLLCSPELQNAFHARCRESGMIGRAGDWNRELLKLRKAGKLTRRDEEKHGWQKKVEFGPEQRDEFAFAGEIAWAEMERKFPGWSLDALLCSPGKAYLFDRTAAKYVKGYDAAELRWAALRLRKARHALAVEAKQYHFVLEKKEFPRFQPWGRFRADHLDEQPGLYLLRNKAKEALYLGETLDLGRRLAAHAAATSPGRAVTQVGVILSEDLPSDDYRELLWTHLIGRHNPRLNIPAIEVTLE</sequence>
<dbReference type="PROSITE" id="PS50164">
    <property type="entry name" value="GIY_YIG"/>
    <property type="match status" value="1"/>
</dbReference>
<evidence type="ECO:0000256" key="3">
    <source>
        <dbReference type="ARBA" id="ARBA00022679"/>
    </source>
</evidence>
<reference evidence="6 7" key="1">
    <citation type="submission" date="2019-02" db="EMBL/GenBank/DDBJ databases">
        <title>Deep-cultivation of Planctomycetes and their phenomic and genomic characterization uncovers novel biology.</title>
        <authorList>
            <person name="Wiegand S."/>
            <person name="Jogler M."/>
            <person name="Boedeker C."/>
            <person name="Pinto D."/>
            <person name="Vollmers J."/>
            <person name="Rivas-Marin E."/>
            <person name="Kohn T."/>
            <person name="Peeters S.H."/>
            <person name="Heuer A."/>
            <person name="Rast P."/>
            <person name="Oberbeckmann S."/>
            <person name="Bunk B."/>
            <person name="Jeske O."/>
            <person name="Meyerdierks A."/>
            <person name="Storesund J.E."/>
            <person name="Kallscheuer N."/>
            <person name="Luecker S."/>
            <person name="Lage O.M."/>
            <person name="Pohl T."/>
            <person name="Merkel B.J."/>
            <person name="Hornburger P."/>
            <person name="Mueller R.-W."/>
            <person name="Bruemmer F."/>
            <person name="Labrenz M."/>
            <person name="Spormann A.M."/>
            <person name="Op Den Camp H."/>
            <person name="Overmann J."/>
            <person name="Amann R."/>
            <person name="Jetten M.S.M."/>
            <person name="Mascher T."/>
            <person name="Medema M.H."/>
            <person name="Devos D.P."/>
            <person name="Kaster A.-K."/>
            <person name="Ovreas L."/>
            <person name="Rohde M."/>
            <person name="Galperin M.Y."/>
            <person name="Jogler C."/>
        </authorList>
    </citation>
    <scope>NUCLEOTIDE SEQUENCE [LARGE SCALE GENOMIC DNA]</scope>
    <source>
        <strain evidence="6 7">Pla123a</strain>
    </source>
</reference>
<dbReference type="GO" id="GO:0008170">
    <property type="term" value="F:N-methyltransferase activity"/>
    <property type="evidence" value="ECO:0007669"/>
    <property type="project" value="InterPro"/>
</dbReference>
<dbReference type="CDD" id="cd02440">
    <property type="entry name" value="AdoMet_MTases"/>
    <property type="match status" value="1"/>
</dbReference>
<dbReference type="Gene3D" id="3.40.1440.10">
    <property type="entry name" value="GIY-YIG endonuclease"/>
    <property type="match status" value="1"/>
</dbReference>